<dbReference type="STRING" id="188477.A0A3S1BP00"/>
<gene>
    <name evidence="2" type="ORF">EGW08_004174</name>
</gene>
<dbReference type="EMBL" id="RQTK01000093">
    <property type="protein sequence ID" value="RUS88121.1"/>
    <property type="molecule type" value="Genomic_DNA"/>
</dbReference>
<dbReference type="Pfam" id="PF00147">
    <property type="entry name" value="Fibrinogen_C"/>
    <property type="match status" value="1"/>
</dbReference>
<accession>A0A3S1BP00</accession>
<dbReference type="InterPro" id="IPR014716">
    <property type="entry name" value="Fibrinogen_a/b/g_C_1"/>
</dbReference>
<protein>
    <recommendedName>
        <fullName evidence="1">Fibrinogen C-terminal domain-containing protein</fullName>
    </recommendedName>
</protein>
<dbReference type="InterPro" id="IPR050373">
    <property type="entry name" value="Fibrinogen_C-term_domain"/>
</dbReference>
<comment type="caution">
    <text evidence="2">The sequence shown here is derived from an EMBL/GenBank/DDBJ whole genome shotgun (WGS) entry which is preliminary data.</text>
</comment>
<feature type="domain" description="Fibrinogen C-terminal" evidence="1">
    <location>
        <begin position="1"/>
        <end position="136"/>
    </location>
</feature>
<dbReference type="InterPro" id="IPR036056">
    <property type="entry name" value="Fibrinogen-like_C"/>
</dbReference>
<evidence type="ECO:0000313" key="3">
    <source>
        <dbReference type="Proteomes" id="UP000271974"/>
    </source>
</evidence>
<name>A0A3S1BP00_ELYCH</name>
<reference evidence="2 3" key="1">
    <citation type="submission" date="2019-01" db="EMBL/GenBank/DDBJ databases">
        <title>A draft genome assembly of the solar-powered sea slug Elysia chlorotica.</title>
        <authorList>
            <person name="Cai H."/>
            <person name="Li Q."/>
            <person name="Fang X."/>
            <person name="Li J."/>
            <person name="Curtis N.E."/>
            <person name="Altenburger A."/>
            <person name="Shibata T."/>
            <person name="Feng M."/>
            <person name="Maeda T."/>
            <person name="Schwartz J.A."/>
            <person name="Shigenobu S."/>
            <person name="Lundholm N."/>
            <person name="Nishiyama T."/>
            <person name="Yang H."/>
            <person name="Hasebe M."/>
            <person name="Li S."/>
            <person name="Pierce S.K."/>
            <person name="Wang J."/>
        </authorList>
    </citation>
    <scope>NUCLEOTIDE SEQUENCE [LARGE SCALE GENOMIC DNA]</scope>
    <source>
        <strain evidence="2">EC2010</strain>
        <tissue evidence="2">Whole organism of an adult</tissue>
    </source>
</reference>
<dbReference type="GO" id="GO:0005615">
    <property type="term" value="C:extracellular space"/>
    <property type="evidence" value="ECO:0007669"/>
    <property type="project" value="TreeGrafter"/>
</dbReference>
<evidence type="ECO:0000313" key="2">
    <source>
        <dbReference type="EMBL" id="RUS88121.1"/>
    </source>
</evidence>
<evidence type="ECO:0000259" key="1">
    <source>
        <dbReference type="SMART" id="SM00186"/>
    </source>
</evidence>
<dbReference type="InterPro" id="IPR002181">
    <property type="entry name" value="Fibrinogen_a/b/g_C_dom"/>
</dbReference>
<organism evidence="2 3">
    <name type="scientific">Elysia chlorotica</name>
    <name type="common">Eastern emerald elysia</name>
    <name type="synonym">Sea slug</name>
    <dbReference type="NCBI Taxonomy" id="188477"/>
    <lineage>
        <taxon>Eukaryota</taxon>
        <taxon>Metazoa</taxon>
        <taxon>Spiralia</taxon>
        <taxon>Lophotrochozoa</taxon>
        <taxon>Mollusca</taxon>
        <taxon>Gastropoda</taxon>
        <taxon>Heterobranchia</taxon>
        <taxon>Euthyneura</taxon>
        <taxon>Panpulmonata</taxon>
        <taxon>Sacoglossa</taxon>
        <taxon>Placobranchoidea</taxon>
        <taxon>Plakobranchidae</taxon>
        <taxon>Elysia</taxon>
    </lineage>
</organism>
<proteinExistence type="predicted"/>
<dbReference type="SUPFAM" id="SSF56496">
    <property type="entry name" value="Fibrinogen C-terminal domain-like"/>
    <property type="match status" value="1"/>
</dbReference>
<dbReference type="SMART" id="SM00186">
    <property type="entry name" value="FBG"/>
    <property type="match status" value="1"/>
</dbReference>
<dbReference type="PANTHER" id="PTHR19143">
    <property type="entry name" value="FIBRINOGEN/TENASCIN/ANGIOPOEITIN"/>
    <property type="match status" value="1"/>
</dbReference>
<sequence>MGFLPVMCFGHKIAIQRRTYGNVSFNRTYSEYMEGFGTYAGDFFLGLRNIHKLTAAGRAELEIVVNDNGRVLKLHVKGFVVASEEYKFHYKFGGTPRGSLSSDAFIRSSLAPGFPPTIGTTTNCQDSIVPKTIKELGGTLIVAGQICLVRGGIQKSECFGTMESSLVGYCKI</sequence>
<dbReference type="Gene3D" id="3.90.215.10">
    <property type="entry name" value="Gamma Fibrinogen, chain A, domain 1"/>
    <property type="match status" value="1"/>
</dbReference>
<dbReference type="Proteomes" id="UP000271974">
    <property type="component" value="Unassembled WGS sequence"/>
</dbReference>
<dbReference type="OrthoDB" id="6081480at2759"/>
<dbReference type="AlphaFoldDB" id="A0A3S1BP00"/>
<keyword evidence="3" id="KW-1185">Reference proteome</keyword>